<evidence type="ECO:0000313" key="1">
    <source>
        <dbReference type="EMBL" id="PPQ91946.1"/>
    </source>
</evidence>
<sequence>ILEATEWHELDGCNDEGGARTAVTVLKIKEVLLTIRKRKMHPDTVMFAHKHNGRSIKQKD</sequence>
<dbReference type="AlphaFoldDB" id="A0A409XMN2"/>
<dbReference type="InParanoid" id="A0A409XMN2"/>
<accession>A0A409XMN2</accession>
<organism evidence="1 2">
    <name type="scientific">Psilocybe cyanescens</name>
    <dbReference type="NCBI Taxonomy" id="93625"/>
    <lineage>
        <taxon>Eukaryota</taxon>
        <taxon>Fungi</taxon>
        <taxon>Dikarya</taxon>
        <taxon>Basidiomycota</taxon>
        <taxon>Agaricomycotina</taxon>
        <taxon>Agaricomycetes</taxon>
        <taxon>Agaricomycetidae</taxon>
        <taxon>Agaricales</taxon>
        <taxon>Agaricineae</taxon>
        <taxon>Strophariaceae</taxon>
        <taxon>Psilocybe</taxon>
    </lineage>
</organism>
<proteinExistence type="predicted"/>
<dbReference type="Proteomes" id="UP000283269">
    <property type="component" value="Unassembled WGS sequence"/>
</dbReference>
<reference evidence="1 2" key="1">
    <citation type="journal article" date="2018" name="Evol. Lett.">
        <title>Horizontal gene cluster transfer increased hallucinogenic mushroom diversity.</title>
        <authorList>
            <person name="Reynolds H.T."/>
            <person name="Vijayakumar V."/>
            <person name="Gluck-Thaler E."/>
            <person name="Korotkin H.B."/>
            <person name="Matheny P.B."/>
            <person name="Slot J.C."/>
        </authorList>
    </citation>
    <scope>NUCLEOTIDE SEQUENCE [LARGE SCALE GENOMIC DNA]</scope>
    <source>
        <strain evidence="1 2">2631</strain>
    </source>
</reference>
<comment type="caution">
    <text evidence="1">The sequence shown here is derived from an EMBL/GenBank/DDBJ whole genome shotgun (WGS) entry which is preliminary data.</text>
</comment>
<gene>
    <name evidence="1" type="ORF">CVT25_000989</name>
</gene>
<name>A0A409XMN2_PSICY</name>
<evidence type="ECO:0000313" key="2">
    <source>
        <dbReference type="Proteomes" id="UP000283269"/>
    </source>
</evidence>
<keyword evidence="2" id="KW-1185">Reference proteome</keyword>
<dbReference type="OrthoDB" id="3256331at2759"/>
<dbReference type="EMBL" id="NHYD01001201">
    <property type="protein sequence ID" value="PPQ91946.1"/>
    <property type="molecule type" value="Genomic_DNA"/>
</dbReference>
<feature type="non-terminal residue" evidence="1">
    <location>
        <position position="1"/>
    </location>
</feature>
<protein>
    <submittedName>
        <fullName evidence="1">Uncharacterized protein</fullName>
    </submittedName>
</protein>